<organism evidence="3 4">
    <name type="scientific">Ralstonia phage RSB3</name>
    <dbReference type="NCBI Taxonomy" id="1402875"/>
    <lineage>
        <taxon>Viruses</taxon>
        <taxon>Duplodnaviria</taxon>
        <taxon>Heunggongvirae</taxon>
        <taxon>Uroviricota</taxon>
        <taxon>Caudoviricetes</taxon>
        <taxon>Autographivirales</taxon>
        <taxon>Autoscriptoviridae</taxon>
        <taxon>Jiaoyazivirus</taxon>
        <taxon>Jiaoyazivirus RSB3</taxon>
    </lineage>
</organism>
<keyword evidence="2" id="KW-0472">Membrane</keyword>
<dbReference type="EMBL" id="AB854109">
    <property type="protein sequence ID" value="BAN92359.1"/>
    <property type="molecule type" value="Genomic_DNA"/>
</dbReference>
<protein>
    <submittedName>
        <fullName evidence="3">Uncharacterized protein</fullName>
    </submittedName>
</protein>
<reference evidence="3" key="1">
    <citation type="submission" date="2013-09" db="EMBL/GenBank/DDBJ databases">
        <title>Genomic characterization of Ralstonia solanacearum phage phiRSB3.</title>
        <authorList>
            <person name="Kawasaki T."/>
            <person name="Matsunami M."/>
            <person name="Fujie M."/>
            <person name="Yamada T."/>
        </authorList>
    </citation>
    <scope>NUCLEOTIDE SEQUENCE [LARGE SCALE GENOMIC DNA]</scope>
</reference>
<dbReference type="KEGG" id="vg:17699675"/>
<dbReference type="RefSeq" id="YP_008853936.1">
    <property type="nucleotide sequence ID" value="NC_022917.1"/>
</dbReference>
<dbReference type="Proteomes" id="UP000016888">
    <property type="component" value="Segment"/>
</dbReference>
<evidence type="ECO:0000256" key="1">
    <source>
        <dbReference type="SAM" id="MobiDB-lite"/>
    </source>
</evidence>
<feature type="transmembrane region" description="Helical" evidence="2">
    <location>
        <begin position="12"/>
        <end position="32"/>
    </location>
</feature>
<name>U3TM49_9CAUD</name>
<evidence type="ECO:0000313" key="4">
    <source>
        <dbReference type="Proteomes" id="UP000016888"/>
    </source>
</evidence>
<sequence length="121" mass="13026">MLKTIWAEAKVYLIAFGLFLCVALGAGVTWMASKSRIAALEDALATSQVQVEALTLAGKARDAADKLRDSQRTVVQQQAKEDRNALEQAAARHQDWANQPVPDDVASVLRNAVQARPASAP</sequence>
<dbReference type="GeneID" id="17699675"/>
<accession>U3TM49</accession>
<evidence type="ECO:0000313" key="3">
    <source>
        <dbReference type="EMBL" id="BAN92359.1"/>
    </source>
</evidence>
<evidence type="ECO:0000256" key="2">
    <source>
        <dbReference type="SAM" id="Phobius"/>
    </source>
</evidence>
<keyword evidence="2" id="KW-0812">Transmembrane</keyword>
<keyword evidence="4" id="KW-1185">Reference proteome</keyword>
<keyword evidence="2" id="KW-1133">Transmembrane helix</keyword>
<feature type="compositionally biased region" description="Basic and acidic residues" evidence="1">
    <location>
        <begin position="79"/>
        <end position="95"/>
    </location>
</feature>
<proteinExistence type="predicted"/>
<feature type="region of interest" description="Disordered" evidence="1">
    <location>
        <begin position="66"/>
        <end position="97"/>
    </location>
</feature>